<feature type="signal peptide" evidence="1">
    <location>
        <begin position="1"/>
        <end position="17"/>
    </location>
</feature>
<evidence type="ECO:0000313" key="2">
    <source>
        <dbReference type="EMBL" id="GFT75903.1"/>
    </source>
</evidence>
<dbReference type="AlphaFoldDB" id="A0A8X6U008"/>
<feature type="chain" id="PRO_5036465028" description="Secreted protein" evidence="1">
    <location>
        <begin position="18"/>
        <end position="87"/>
    </location>
</feature>
<protein>
    <recommendedName>
        <fullName evidence="4">Secreted protein</fullName>
    </recommendedName>
</protein>
<sequence>MIFLLFSLTFKIKVAQGLTVMKIKIPFFSFPPFSWPSCDPLHQVSLKVLHECGSLYKAVRSGVASCPPNGETHISPAATSPQLASSV</sequence>
<comment type="caution">
    <text evidence="2">The sequence shown here is derived from an EMBL/GenBank/DDBJ whole genome shotgun (WGS) entry which is preliminary data.</text>
</comment>
<keyword evidence="3" id="KW-1185">Reference proteome</keyword>
<keyword evidence="1" id="KW-0732">Signal</keyword>
<reference evidence="2" key="1">
    <citation type="submission" date="2020-08" db="EMBL/GenBank/DDBJ databases">
        <title>Multicomponent nature underlies the extraordinary mechanical properties of spider dragline silk.</title>
        <authorList>
            <person name="Kono N."/>
            <person name="Nakamura H."/>
            <person name="Mori M."/>
            <person name="Yoshida Y."/>
            <person name="Ohtoshi R."/>
            <person name="Malay A.D."/>
            <person name="Moran D.A.P."/>
            <person name="Tomita M."/>
            <person name="Numata K."/>
            <person name="Arakawa K."/>
        </authorList>
    </citation>
    <scope>NUCLEOTIDE SEQUENCE</scope>
</reference>
<dbReference type="EMBL" id="BMAW01070957">
    <property type="protein sequence ID" value="GFT75903.1"/>
    <property type="molecule type" value="Genomic_DNA"/>
</dbReference>
<evidence type="ECO:0000256" key="1">
    <source>
        <dbReference type="SAM" id="SignalP"/>
    </source>
</evidence>
<proteinExistence type="predicted"/>
<accession>A0A8X6U008</accession>
<gene>
    <name evidence="2" type="ORF">NPIL_635471</name>
</gene>
<evidence type="ECO:0008006" key="4">
    <source>
        <dbReference type="Google" id="ProtNLM"/>
    </source>
</evidence>
<organism evidence="2 3">
    <name type="scientific">Nephila pilipes</name>
    <name type="common">Giant wood spider</name>
    <name type="synonym">Nephila maculata</name>
    <dbReference type="NCBI Taxonomy" id="299642"/>
    <lineage>
        <taxon>Eukaryota</taxon>
        <taxon>Metazoa</taxon>
        <taxon>Ecdysozoa</taxon>
        <taxon>Arthropoda</taxon>
        <taxon>Chelicerata</taxon>
        <taxon>Arachnida</taxon>
        <taxon>Araneae</taxon>
        <taxon>Araneomorphae</taxon>
        <taxon>Entelegynae</taxon>
        <taxon>Araneoidea</taxon>
        <taxon>Nephilidae</taxon>
        <taxon>Nephila</taxon>
    </lineage>
</organism>
<evidence type="ECO:0000313" key="3">
    <source>
        <dbReference type="Proteomes" id="UP000887013"/>
    </source>
</evidence>
<name>A0A8X6U008_NEPPI</name>
<dbReference type="Proteomes" id="UP000887013">
    <property type="component" value="Unassembled WGS sequence"/>
</dbReference>